<evidence type="ECO:0000313" key="2">
    <source>
        <dbReference type="Proteomes" id="UP000233837"/>
    </source>
</evidence>
<evidence type="ECO:0000313" key="1">
    <source>
        <dbReference type="EMBL" id="PKU76704.1"/>
    </source>
</evidence>
<protein>
    <submittedName>
        <fullName evidence="1">Uncharacterized protein</fullName>
    </submittedName>
</protein>
<dbReference type="AlphaFoldDB" id="A0A2I0WM14"/>
<gene>
    <name evidence="1" type="ORF">MA16_Dca001309</name>
</gene>
<name>A0A2I0WM14_9ASPA</name>
<dbReference type="EMBL" id="KZ502537">
    <property type="protein sequence ID" value="PKU76704.1"/>
    <property type="molecule type" value="Genomic_DNA"/>
</dbReference>
<proteinExistence type="predicted"/>
<sequence>MFLHHCHLRPHFLCYGRHLLTPRAMVPNLQGHHQIPLCHSSQLHLGNRRLSSSHRQRSLRLPPSIMNADATLLDNNSFPSSLVCDPNTSLKYSNPTILAEIQCFNYKIFNKSIIFILYDTPVNESNLDECDAT</sequence>
<reference evidence="1 2" key="2">
    <citation type="journal article" date="2017" name="Nature">
        <title>The Apostasia genome and the evolution of orchids.</title>
        <authorList>
            <person name="Zhang G.Q."/>
            <person name="Liu K.W."/>
            <person name="Li Z."/>
            <person name="Lohaus R."/>
            <person name="Hsiao Y.Y."/>
            <person name="Niu S.C."/>
            <person name="Wang J.Y."/>
            <person name="Lin Y.C."/>
            <person name="Xu Q."/>
            <person name="Chen L.J."/>
            <person name="Yoshida K."/>
            <person name="Fujiwara S."/>
            <person name="Wang Z.W."/>
            <person name="Zhang Y.Q."/>
            <person name="Mitsuda N."/>
            <person name="Wang M."/>
            <person name="Liu G.H."/>
            <person name="Pecoraro L."/>
            <person name="Huang H.X."/>
            <person name="Xiao X.J."/>
            <person name="Lin M."/>
            <person name="Wu X.Y."/>
            <person name="Wu W.L."/>
            <person name="Chen Y.Y."/>
            <person name="Chang S.B."/>
            <person name="Sakamoto S."/>
            <person name="Ohme-Takagi M."/>
            <person name="Yagi M."/>
            <person name="Zeng S.J."/>
            <person name="Shen C.Y."/>
            <person name="Yeh C.M."/>
            <person name="Luo Y.B."/>
            <person name="Tsai W.C."/>
            <person name="Van de Peer Y."/>
            <person name="Liu Z.J."/>
        </authorList>
    </citation>
    <scope>NUCLEOTIDE SEQUENCE [LARGE SCALE GENOMIC DNA]</scope>
    <source>
        <tissue evidence="1">The whole plant</tissue>
    </source>
</reference>
<dbReference type="Proteomes" id="UP000233837">
    <property type="component" value="Unassembled WGS sequence"/>
</dbReference>
<keyword evidence="2" id="KW-1185">Reference proteome</keyword>
<organism evidence="1 2">
    <name type="scientific">Dendrobium catenatum</name>
    <dbReference type="NCBI Taxonomy" id="906689"/>
    <lineage>
        <taxon>Eukaryota</taxon>
        <taxon>Viridiplantae</taxon>
        <taxon>Streptophyta</taxon>
        <taxon>Embryophyta</taxon>
        <taxon>Tracheophyta</taxon>
        <taxon>Spermatophyta</taxon>
        <taxon>Magnoliopsida</taxon>
        <taxon>Liliopsida</taxon>
        <taxon>Asparagales</taxon>
        <taxon>Orchidaceae</taxon>
        <taxon>Epidendroideae</taxon>
        <taxon>Malaxideae</taxon>
        <taxon>Dendrobiinae</taxon>
        <taxon>Dendrobium</taxon>
    </lineage>
</organism>
<reference evidence="1 2" key="1">
    <citation type="journal article" date="2016" name="Sci. Rep.">
        <title>The Dendrobium catenatum Lindl. genome sequence provides insights into polysaccharide synthase, floral development and adaptive evolution.</title>
        <authorList>
            <person name="Zhang G.Q."/>
            <person name="Xu Q."/>
            <person name="Bian C."/>
            <person name="Tsai W.C."/>
            <person name="Yeh C.M."/>
            <person name="Liu K.W."/>
            <person name="Yoshida K."/>
            <person name="Zhang L.S."/>
            <person name="Chang S.B."/>
            <person name="Chen F."/>
            <person name="Shi Y."/>
            <person name="Su Y.Y."/>
            <person name="Zhang Y.Q."/>
            <person name="Chen L.J."/>
            <person name="Yin Y."/>
            <person name="Lin M."/>
            <person name="Huang H."/>
            <person name="Deng H."/>
            <person name="Wang Z.W."/>
            <person name="Zhu S.L."/>
            <person name="Zhao X."/>
            <person name="Deng C."/>
            <person name="Niu S.C."/>
            <person name="Huang J."/>
            <person name="Wang M."/>
            <person name="Liu G.H."/>
            <person name="Yang H.J."/>
            <person name="Xiao X.J."/>
            <person name="Hsiao Y.Y."/>
            <person name="Wu W.L."/>
            <person name="Chen Y.Y."/>
            <person name="Mitsuda N."/>
            <person name="Ohme-Takagi M."/>
            <person name="Luo Y.B."/>
            <person name="Van de Peer Y."/>
            <person name="Liu Z.J."/>
        </authorList>
    </citation>
    <scope>NUCLEOTIDE SEQUENCE [LARGE SCALE GENOMIC DNA]</scope>
    <source>
        <tissue evidence="1">The whole plant</tissue>
    </source>
</reference>
<accession>A0A2I0WM14</accession>